<protein>
    <recommendedName>
        <fullName evidence="4">Protein-S-isoprenylcysteine O-methyltransferase</fullName>
    </recommendedName>
</protein>
<feature type="transmembrane region" description="Helical" evidence="1">
    <location>
        <begin position="51"/>
        <end position="70"/>
    </location>
</feature>
<dbReference type="EMBL" id="BFAD01000007">
    <property type="protein sequence ID" value="GBE84919.1"/>
    <property type="molecule type" value="Genomic_DNA"/>
</dbReference>
<proteinExistence type="predicted"/>
<dbReference type="GeneID" id="38781836"/>
<dbReference type="STRING" id="139825.A0A401GRX8"/>
<evidence type="ECO:0000313" key="2">
    <source>
        <dbReference type="EMBL" id="GBE84919.1"/>
    </source>
</evidence>
<name>A0A401GRX8_9APHY</name>
<evidence type="ECO:0008006" key="4">
    <source>
        <dbReference type="Google" id="ProtNLM"/>
    </source>
</evidence>
<organism evidence="2 3">
    <name type="scientific">Sparassis crispa</name>
    <dbReference type="NCBI Taxonomy" id="139825"/>
    <lineage>
        <taxon>Eukaryota</taxon>
        <taxon>Fungi</taxon>
        <taxon>Dikarya</taxon>
        <taxon>Basidiomycota</taxon>
        <taxon>Agaricomycotina</taxon>
        <taxon>Agaricomycetes</taxon>
        <taxon>Polyporales</taxon>
        <taxon>Sparassidaceae</taxon>
        <taxon>Sparassis</taxon>
    </lineage>
</organism>
<gene>
    <name evidence="2" type="ORF">SCP_0701000</name>
</gene>
<comment type="caution">
    <text evidence="2">The sequence shown here is derived from an EMBL/GenBank/DDBJ whole genome shotgun (WGS) entry which is preliminary data.</text>
</comment>
<sequence length="282" mass="31578">MLEGAAFARFFSWLLIQLTISFVLVLQVRLEQLADSTWPSKPFSLRPLERCLLMLSFYLPPVLYLVGSLMNDARPPSWAWWRVCAPPDYLLGAASVAVLKVFAQLATAWCWSFLFSAFKQLQPQILQMYVGRGSVSGTAETGPYDRMRHPIYCGMLVQQLVFAVLCWTYIPLAALPVTAGVFMLKIPREVLAPMLILGNINSIDTFPGAHARSGPNGWSRVYRVQEQGAYPAHSRYLVVPGLLVHCARTHKQDLKVRHASDNGCSTMHARRMTPQAAQPELS</sequence>
<dbReference type="OrthoDB" id="422086at2759"/>
<dbReference type="Proteomes" id="UP000287166">
    <property type="component" value="Unassembled WGS sequence"/>
</dbReference>
<keyword evidence="3" id="KW-1185">Reference proteome</keyword>
<dbReference type="InParanoid" id="A0A401GRX8"/>
<evidence type="ECO:0000313" key="3">
    <source>
        <dbReference type="Proteomes" id="UP000287166"/>
    </source>
</evidence>
<accession>A0A401GRX8</accession>
<keyword evidence="1" id="KW-1133">Transmembrane helix</keyword>
<dbReference type="RefSeq" id="XP_027615832.1">
    <property type="nucleotide sequence ID" value="XM_027760031.1"/>
</dbReference>
<keyword evidence="1" id="KW-0812">Transmembrane</keyword>
<keyword evidence="1" id="KW-0472">Membrane</keyword>
<feature type="transmembrane region" description="Helical" evidence="1">
    <location>
        <begin position="90"/>
        <end position="118"/>
    </location>
</feature>
<reference evidence="2 3" key="1">
    <citation type="journal article" date="2018" name="Sci. Rep.">
        <title>Genome sequence of the cauliflower mushroom Sparassis crispa (Hanabiratake) and its association with beneficial usage.</title>
        <authorList>
            <person name="Kiyama R."/>
            <person name="Furutani Y."/>
            <person name="Kawaguchi K."/>
            <person name="Nakanishi T."/>
        </authorList>
    </citation>
    <scope>NUCLEOTIDE SEQUENCE [LARGE SCALE GENOMIC DNA]</scope>
</reference>
<feature type="transmembrane region" description="Helical" evidence="1">
    <location>
        <begin position="6"/>
        <end position="30"/>
    </location>
</feature>
<feature type="transmembrane region" description="Helical" evidence="1">
    <location>
        <begin position="156"/>
        <end position="184"/>
    </location>
</feature>
<evidence type="ECO:0000256" key="1">
    <source>
        <dbReference type="SAM" id="Phobius"/>
    </source>
</evidence>
<dbReference type="AlphaFoldDB" id="A0A401GRX8"/>
<dbReference type="Gene3D" id="1.20.120.1630">
    <property type="match status" value="1"/>
</dbReference>